<dbReference type="AlphaFoldDB" id="A0A2P2NNA6"/>
<protein>
    <submittedName>
        <fullName evidence="1">Uncharacterized protein</fullName>
    </submittedName>
</protein>
<evidence type="ECO:0000313" key="1">
    <source>
        <dbReference type="EMBL" id="MBX43946.1"/>
    </source>
</evidence>
<sequence>MQLFFLLFLFLPEHKGKTSLTRPRYCLLEVKMLVIYILI</sequence>
<proteinExistence type="predicted"/>
<organism evidence="1">
    <name type="scientific">Rhizophora mucronata</name>
    <name type="common">Asiatic mangrove</name>
    <dbReference type="NCBI Taxonomy" id="61149"/>
    <lineage>
        <taxon>Eukaryota</taxon>
        <taxon>Viridiplantae</taxon>
        <taxon>Streptophyta</taxon>
        <taxon>Embryophyta</taxon>
        <taxon>Tracheophyta</taxon>
        <taxon>Spermatophyta</taxon>
        <taxon>Magnoliopsida</taxon>
        <taxon>eudicotyledons</taxon>
        <taxon>Gunneridae</taxon>
        <taxon>Pentapetalae</taxon>
        <taxon>rosids</taxon>
        <taxon>fabids</taxon>
        <taxon>Malpighiales</taxon>
        <taxon>Rhizophoraceae</taxon>
        <taxon>Rhizophora</taxon>
    </lineage>
</organism>
<accession>A0A2P2NNA6</accession>
<reference evidence="1" key="1">
    <citation type="submission" date="2018-02" db="EMBL/GenBank/DDBJ databases">
        <title>Rhizophora mucronata_Transcriptome.</title>
        <authorList>
            <person name="Meera S.P."/>
            <person name="Sreeshan A."/>
            <person name="Augustine A."/>
        </authorList>
    </citation>
    <scope>NUCLEOTIDE SEQUENCE</scope>
    <source>
        <tissue evidence="1">Leaf</tissue>
    </source>
</reference>
<dbReference type="EMBL" id="GGEC01063462">
    <property type="protein sequence ID" value="MBX43946.1"/>
    <property type="molecule type" value="Transcribed_RNA"/>
</dbReference>
<name>A0A2P2NNA6_RHIMU</name>